<organism evidence="2 3">
    <name type="scientific">Pontibacter rugosus</name>
    <dbReference type="NCBI Taxonomy" id="1745966"/>
    <lineage>
        <taxon>Bacteria</taxon>
        <taxon>Pseudomonadati</taxon>
        <taxon>Bacteroidota</taxon>
        <taxon>Cytophagia</taxon>
        <taxon>Cytophagales</taxon>
        <taxon>Hymenobacteraceae</taxon>
        <taxon>Pontibacter</taxon>
    </lineage>
</organism>
<protein>
    <recommendedName>
        <fullName evidence="4">SPX domain-containing protein</fullName>
    </recommendedName>
</protein>
<dbReference type="RefSeq" id="WP_377529691.1">
    <property type="nucleotide sequence ID" value="NZ_JBHTLD010000162.1"/>
</dbReference>
<dbReference type="Proteomes" id="UP001597094">
    <property type="component" value="Unassembled WGS sequence"/>
</dbReference>
<gene>
    <name evidence="2" type="ORF">ACFQ2O_15725</name>
</gene>
<reference evidence="3" key="1">
    <citation type="journal article" date="2019" name="Int. J. Syst. Evol. Microbiol.">
        <title>The Global Catalogue of Microorganisms (GCM) 10K type strain sequencing project: providing services to taxonomists for standard genome sequencing and annotation.</title>
        <authorList>
            <consortium name="The Broad Institute Genomics Platform"/>
            <consortium name="The Broad Institute Genome Sequencing Center for Infectious Disease"/>
            <person name="Wu L."/>
            <person name="Ma J."/>
        </authorList>
    </citation>
    <scope>NUCLEOTIDE SEQUENCE [LARGE SCALE GENOMIC DNA]</scope>
    <source>
        <strain evidence="3">JCM 31319</strain>
    </source>
</reference>
<accession>A0ABW3SSX5</accession>
<sequence>MRKPHDGLHNAHAACPSSTPNKGRCSAGLVPEHNTGSDPACGAESCFLELETFAYVQAKDFRAFLKVQEELMLQTRELQRKLVRKNCKIPLNRAKTVRSSSPPSSMLPEGGNMLPGLVVKVLLNTSVP</sequence>
<feature type="region of interest" description="Disordered" evidence="1">
    <location>
        <begin position="1"/>
        <end position="31"/>
    </location>
</feature>
<name>A0ABW3SSX5_9BACT</name>
<evidence type="ECO:0000256" key="1">
    <source>
        <dbReference type="SAM" id="MobiDB-lite"/>
    </source>
</evidence>
<keyword evidence="3" id="KW-1185">Reference proteome</keyword>
<comment type="caution">
    <text evidence="2">The sequence shown here is derived from an EMBL/GenBank/DDBJ whole genome shotgun (WGS) entry which is preliminary data.</text>
</comment>
<evidence type="ECO:0000313" key="3">
    <source>
        <dbReference type="Proteomes" id="UP001597094"/>
    </source>
</evidence>
<dbReference type="EMBL" id="JBHTLD010000162">
    <property type="protein sequence ID" value="MFD1187665.1"/>
    <property type="molecule type" value="Genomic_DNA"/>
</dbReference>
<proteinExistence type="predicted"/>
<evidence type="ECO:0000313" key="2">
    <source>
        <dbReference type="EMBL" id="MFD1187665.1"/>
    </source>
</evidence>
<evidence type="ECO:0008006" key="4">
    <source>
        <dbReference type="Google" id="ProtNLM"/>
    </source>
</evidence>